<evidence type="ECO:0000313" key="10">
    <source>
        <dbReference type="EMBL" id="OGC08783.1"/>
    </source>
</evidence>
<comment type="caution">
    <text evidence="10">The sequence shown here is derived from an EMBL/GenBank/DDBJ whole genome shotgun (WGS) entry which is preliminary data.</text>
</comment>
<feature type="transmembrane region" description="Helical" evidence="8">
    <location>
        <begin position="300"/>
        <end position="321"/>
    </location>
</feature>
<dbReference type="Proteomes" id="UP000179095">
    <property type="component" value="Unassembled WGS sequence"/>
</dbReference>
<keyword evidence="3" id="KW-1003">Cell membrane</keyword>
<reference evidence="10 11" key="1">
    <citation type="journal article" date="2016" name="Nat. Commun.">
        <title>Thousands of microbial genomes shed light on interconnected biogeochemical processes in an aquifer system.</title>
        <authorList>
            <person name="Anantharaman K."/>
            <person name="Brown C.T."/>
            <person name="Hug L.A."/>
            <person name="Sharon I."/>
            <person name="Castelle C.J."/>
            <person name="Probst A.J."/>
            <person name="Thomas B.C."/>
            <person name="Singh A."/>
            <person name="Wilkins M.J."/>
            <person name="Karaoz U."/>
            <person name="Brodie E.L."/>
            <person name="Williams K.H."/>
            <person name="Hubbard S.S."/>
            <person name="Banfield J.F."/>
        </authorList>
    </citation>
    <scope>NUCLEOTIDE SEQUENCE [LARGE SCALE GENOMIC DNA]</scope>
</reference>
<dbReference type="InterPro" id="IPR018076">
    <property type="entry name" value="T2SS_GspF_dom"/>
</dbReference>
<comment type="subcellular location">
    <subcellularLocation>
        <location evidence="1">Cell inner membrane</location>
        <topology evidence="1">Multi-pass membrane protein</topology>
    </subcellularLocation>
</comment>
<dbReference type="PRINTS" id="PR00812">
    <property type="entry name" value="BCTERIALGSPF"/>
</dbReference>
<keyword evidence="5 8" id="KW-0812">Transmembrane</keyword>
<sequence length="328" mass="36850">MPSLSKRDVSRFCEQLRMLLSSGVPLLEALHIIKNISKRVEIDFIIQQLAQGESLASAMKKTFPAMMVSSIEGGERIGSLEAILDRLAKHYEARAETEDKIKSALIYPSFVTSLCLVSLFVLFVFVLPGFKTLFVDLNTELPLFTRIIIGLGDVFSKIWYLPFMVTLTMVFLYLRYEKRDEWLLKIKYYSRGQVIGAFRTLGSLLQGGIPIVEAFKTTASTSNNKAFREIIFKIKESIENGVRLAEALAQYEIFPNEAVQMVAVGENSGNLAEMLLSISGFYEKEKEIATKRFTMMLEPVLTLVVGLVVGVIAIAMFLPMMNVISQIQ</sequence>
<gene>
    <name evidence="10" type="ORF">A3F86_05395</name>
</gene>
<dbReference type="AlphaFoldDB" id="A0A1F4RMT3"/>
<dbReference type="Pfam" id="PF00482">
    <property type="entry name" value="T2SSF"/>
    <property type="match status" value="2"/>
</dbReference>
<dbReference type="STRING" id="1802568.A3F86_05395"/>
<dbReference type="Gene3D" id="1.20.81.30">
    <property type="entry name" value="Type II secretion system (T2SS), domain F"/>
    <property type="match status" value="2"/>
</dbReference>
<keyword evidence="6 8" id="KW-1133">Transmembrane helix</keyword>
<dbReference type="InterPro" id="IPR003004">
    <property type="entry name" value="GspF/PilC"/>
</dbReference>
<feature type="transmembrane region" description="Helical" evidence="8">
    <location>
        <begin position="104"/>
        <end position="127"/>
    </location>
</feature>
<protein>
    <recommendedName>
        <fullName evidence="9">Type II secretion system protein GspF domain-containing protein</fullName>
    </recommendedName>
</protein>
<proteinExistence type="inferred from homology"/>
<comment type="similarity">
    <text evidence="2">Belongs to the GSP F family.</text>
</comment>
<dbReference type="InterPro" id="IPR042094">
    <property type="entry name" value="T2SS_GspF_sf"/>
</dbReference>
<keyword evidence="7 8" id="KW-0472">Membrane</keyword>
<keyword evidence="4" id="KW-0997">Cell inner membrane</keyword>
<evidence type="ECO:0000256" key="8">
    <source>
        <dbReference type="SAM" id="Phobius"/>
    </source>
</evidence>
<dbReference type="PANTHER" id="PTHR30012">
    <property type="entry name" value="GENERAL SECRETION PATHWAY PROTEIN"/>
    <property type="match status" value="1"/>
</dbReference>
<dbReference type="GO" id="GO:0005886">
    <property type="term" value="C:plasma membrane"/>
    <property type="evidence" value="ECO:0007669"/>
    <property type="project" value="UniProtKB-SubCell"/>
</dbReference>
<feature type="domain" description="Type II secretion system protein GspF" evidence="9">
    <location>
        <begin position="198"/>
        <end position="319"/>
    </location>
</feature>
<feature type="transmembrane region" description="Helical" evidence="8">
    <location>
        <begin position="158"/>
        <end position="176"/>
    </location>
</feature>
<evidence type="ECO:0000256" key="1">
    <source>
        <dbReference type="ARBA" id="ARBA00004429"/>
    </source>
</evidence>
<evidence type="ECO:0000256" key="6">
    <source>
        <dbReference type="ARBA" id="ARBA00022989"/>
    </source>
</evidence>
<evidence type="ECO:0000256" key="5">
    <source>
        <dbReference type="ARBA" id="ARBA00022692"/>
    </source>
</evidence>
<evidence type="ECO:0000259" key="9">
    <source>
        <dbReference type="Pfam" id="PF00482"/>
    </source>
</evidence>
<feature type="domain" description="Type II secretion system protein GspF" evidence="9">
    <location>
        <begin position="12"/>
        <end position="128"/>
    </location>
</feature>
<name>A0A1F4RMT3_UNCSA</name>
<organism evidence="10 11">
    <name type="scientific">candidate division WOR-1 bacterium RIFCSPLOWO2_12_FULL_45_9</name>
    <dbReference type="NCBI Taxonomy" id="1802568"/>
    <lineage>
        <taxon>Bacteria</taxon>
        <taxon>Bacillati</taxon>
        <taxon>Saganbacteria</taxon>
    </lineage>
</organism>
<evidence type="ECO:0000256" key="3">
    <source>
        <dbReference type="ARBA" id="ARBA00022475"/>
    </source>
</evidence>
<dbReference type="FunFam" id="1.20.81.30:FF:000001">
    <property type="entry name" value="Type II secretion system protein F"/>
    <property type="match status" value="1"/>
</dbReference>
<dbReference type="EMBL" id="METQ01000048">
    <property type="protein sequence ID" value="OGC08783.1"/>
    <property type="molecule type" value="Genomic_DNA"/>
</dbReference>
<evidence type="ECO:0000256" key="7">
    <source>
        <dbReference type="ARBA" id="ARBA00023136"/>
    </source>
</evidence>
<evidence type="ECO:0000256" key="2">
    <source>
        <dbReference type="ARBA" id="ARBA00005745"/>
    </source>
</evidence>
<evidence type="ECO:0000256" key="4">
    <source>
        <dbReference type="ARBA" id="ARBA00022519"/>
    </source>
</evidence>
<dbReference type="PANTHER" id="PTHR30012:SF0">
    <property type="entry name" value="TYPE II SECRETION SYSTEM PROTEIN F-RELATED"/>
    <property type="match status" value="1"/>
</dbReference>
<accession>A0A1F4RMT3</accession>
<evidence type="ECO:0000313" key="11">
    <source>
        <dbReference type="Proteomes" id="UP000179095"/>
    </source>
</evidence>